<dbReference type="AlphaFoldDB" id="A0AA36DEI8"/>
<evidence type="ECO:0000256" key="1">
    <source>
        <dbReference type="SAM" id="MobiDB-lite"/>
    </source>
</evidence>
<evidence type="ECO:0000313" key="4">
    <source>
        <dbReference type="Proteomes" id="UP001177023"/>
    </source>
</evidence>
<feature type="region of interest" description="Disordered" evidence="1">
    <location>
        <begin position="210"/>
        <end position="264"/>
    </location>
</feature>
<accession>A0AA36DEI8</accession>
<keyword evidence="4" id="KW-1185">Reference proteome</keyword>
<evidence type="ECO:0000256" key="2">
    <source>
        <dbReference type="SAM" id="SignalP"/>
    </source>
</evidence>
<comment type="caution">
    <text evidence="3">The sequence shown here is derived from an EMBL/GenBank/DDBJ whole genome shotgun (WGS) entry which is preliminary data.</text>
</comment>
<feature type="signal peptide" evidence="2">
    <location>
        <begin position="1"/>
        <end position="17"/>
    </location>
</feature>
<protein>
    <submittedName>
        <fullName evidence="3">Uncharacterized protein</fullName>
    </submittedName>
</protein>
<evidence type="ECO:0000313" key="3">
    <source>
        <dbReference type="EMBL" id="CAJ0585752.1"/>
    </source>
</evidence>
<keyword evidence="2" id="KW-0732">Signal</keyword>
<name>A0AA36DEI8_9BILA</name>
<sequence length="264" mass="28893">MLFITVVFAAFFALTFAEAPRATGLRPKGRPNDIRRAPPNLNYDKDLLENPDLPRAKGFRKASARPVVFQTPTNRPRPRQNLAPPRQMRPQPGFPAMMGVRMAPQQVRGQPTAPAHQIPVFVPMLPMPMPSQVATQASHLEPMALSEVSTHRIPTLQDLGFATIALPTLPPLTMPPSFQRLMGITTTSKPKPQGNSIVMTPDEYEKLRSGAYGTKTSTDDEDTSSAGRSPPAKLRSVAERLPDTPSSRGSAETPETDADWMVPL</sequence>
<feature type="chain" id="PRO_5041257429" evidence="2">
    <location>
        <begin position="18"/>
        <end position="264"/>
    </location>
</feature>
<organism evidence="3 4">
    <name type="scientific">Mesorhabditis spiculigera</name>
    <dbReference type="NCBI Taxonomy" id="96644"/>
    <lineage>
        <taxon>Eukaryota</taxon>
        <taxon>Metazoa</taxon>
        <taxon>Ecdysozoa</taxon>
        <taxon>Nematoda</taxon>
        <taxon>Chromadorea</taxon>
        <taxon>Rhabditida</taxon>
        <taxon>Rhabditina</taxon>
        <taxon>Rhabditomorpha</taxon>
        <taxon>Rhabditoidea</taxon>
        <taxon>Rhabditidae</taxon>
        <taxon>Mesorhabditinae</taxon>
        <taxon>Mesorhabditis</taxon>
    </lineage>
</organism>
<feature type="region of interest" description="Disordered" evidence="1">
    <location>
        <begin position="23"/>
        <end position="50"/>
    </location>
</feature>
<gene>
    <name evidence="3" type="ORF">MSPICULIGERA_LOCUS23763</name>
</gene>
<feature type="non-terminal residue" evidence="3">
    <location>
        <position position="1"/>
    </location>
</feature>
<dbReference type="EMBL" id="CATQJA010002706">
    <property type="protein sequence ID" value="CAJ0585752.1"/>
    <property type="molecule type" value="Genomic_DNA"/>
</dbReference>
<reference evidence="3" key="1">
    <citation type="submission" date="2023-06" db="EMBL/GenBank/DDBJ databases">
        <authorList>
            <person name="Delattre M."/>
        </authorList>
    </citation>
    <scope>NUCLEOTIDE SEQUENCE</scope>
    <source>
        <strain evidence="3">AF72</strain>
    </source>
</reference>
<proteinExistence type="predicted"/>
<dbReference type="Proteomes" id="UP001177023">
    <property type="component" value="Unassembled WGS sequence"/>
</dbReference>